<dbReference type="InterPro" id="IPR025659">
    <property type="entry name" value="Tubby-like_C"/>
</dbReference>
<keyword evidence="5" id="KW-1185">Reference proteome</keyword>
<dbReference type="PANTHER" id="PTHR23248:SF9">
    <property type="entry name" value="PHOSPHOLIPID SCRAMBLASE"/>
    <property type="match status" value="1"/>
</dbReference>
<dbReference type="SUPFAM" id="SSF54518">
    <property type="entry name" value="Tubby C-terminal domain-like"/>
    <property type="match status" value="1"/>
</dbReference>
<dbReference type="AlphaFoldDB" id="A0A7R9MBQ3"/>
<evidence type="ECO:0000256" key="1">
    <source>
        <dbReference type="ARBA" id="ARBA00005350"/>
    </source>
</evidence>
<dbReference type="GO" id="GO:0017128">
    <property type="term" value="F:phospholipid scramblase activity"/>
    <property type="evidence" value="ECO:0007669"/>
    <property type="project" value="InterPro"/>
</dbReference>
<keyword evidence="2" id="KW-0472">Membrane</keyword>
<keyword evidence="2" id="KW-0449">Lipoprotein</keyword>
<dbReference type="Pfam" id="PF03803">
    <property type="entry name" value="Scramblase"/>
    <property type="match status" value="1"/>
</dbReference>
<proteinExistence type="inferred from homology"/>
<evidence type="ECO:0000256" key="3">
    <source>
        <dbReference type="SAM" id="MobiDB-lite"/>
    </source>
</evidence>
<comment type="cofactor">
    <cofactor evidence="2">
        <name>Ca(2+)</name>
        <dbReference type="ChEBI" id="CHEBI:29108"/>
    </cofactor>
</comment>
<dbReference type="GO" id="GO:0005886">
    <property type="term" value="C:plasma membrane"/>
    <property type="evidence" value="ECO:0007669"/>
    <property type="project" value="TreeGrafter"/>
</dbReference>
<accession>A0A7R9MBQ3</accession>
<dbReference type="OrthoDB" id="191150at2759"/>
<reference evidence="4" key="1">
    <citation type="submission" date="2020-11" db="EMBL/GenBank/DDBJ databases">
        <authorList>
            <person name="Tran Van P."/>
        </authorList>
    </citation>
    <scope>NUCLEOTIDE SEQUENCE</scope>
</reference>
<protein>
    <recommendedName>
        <fullName evidence="2">Phospholipid scramblase</fullName>
    </recommendedName>
</protein>
<evidence type="ECO:0000313" key="4">
    <source>
        <dbReference type="EMBL" id="CAD7655973.1"/>
    </source>
</evidence>
<dbReference type="PANTHER" id="PTHR23248">
    <property type="entry name" value="PHOSPHOLIPID SCRAMBLASE-RELATED"/>
    <property type="match status" value="1"/>
</dbReference>
<sequence>MANKYSRPGGQSAIGLAIVGAMTHLMGVTLMNYQCDTVMAIITTGNLFMFMVSPQRLAPIASPDSDSPIADCPPGLEYLLTIDQILVHQKIELLEILCGCETNNKYEIKNSLGQKIYYAKEDTDCCTRQLCGPIRPFDLKILDNNRREVIHLYRPLRCDGCCCWCCLQRLDVLSPWGEILGTIRQEWSPCLPKFRVEDANGECVLMIRGPFCECSWRCDDVDFPIYSAYDDSPVGKITKQWSGLERELFTDADHFGITFPVDLDVHIKAVLLGACFLIDFMFYESQPTEQDSQPENENENELSSWCFE</sequence>
<keyword evidence="2" id="KW-0106">Calcium</keyword>
<keyword evidence="2" id="KW-0812">Transmembrane</keyword>
<dbReference type="EMBL" id="CAJPVJ010010347">
    <property type="protein sequence ID" value="CAG2173160.1"/>
    <property type="molecule type" value="Genomic_DNA"/>
</dbReference>
<gene>
    <name evidence="4" type="ORF">ONB1V03_LOCUS12613</name>
</gene>
<organism evidence="4">
    <name type="scientific">Oppiella nova</name>
    <dbReference type="NCBI Taxonomy" id="334625"/>
    <lineage>
        <taxon>Eukaryota</taxon>
        <taxon>Metazoa</taxon>
        <taxon>Ecdysozoa</taxon>
        <taxon>Arthropoda</taxon>
        <taxon>Chelicerata</taxon>
        <taxon>Arachnida</taxon>
        <taxon>Acari</taxon>
        <taxon>Acariformes</taxon>
        <taxon>Sarcoptiformes</taxon>
        <taxon>Oribatida</taxon>
        <taxon>Brachypylina</taxon>
        <taxon>Oppioidea</taxon>
        <taxon>Oppiidae</taxon>
        <taxon>Oppiella</taxon>
    </lineage>
</organism>
<evidence type="ECO:0000313" key="5">
    <source>
        <dbReference type="Proteomes" id="UP000728032"/>
    </source>
</evidence>
<dbReference type="EMBL" id="OC925172">
    <property type="protein sequence ID" value="CAD7655973.1"/>
    <property type="molecule type" value="Genomic_DNA"/>
</dbReference>
<keyword evidence="2" id="KW-0564">Palmitate</keyword>
<evidence type="ECO:0000256" key="2">
    <source>
        <dbReference type="RuleBase" id="RU363116"/>
    </source>
</evidence>
<comment type="function">
    <text evidence="2">May mediate accelerated ATP-independent bidirectional transbilayer migration of phospholipids upon binding calcium ions that results in a loss of phospholipid asymmetry in the plasma membrane.</text>
</comment>
<name>A0A7R9MBQ3_9ACAR</name>
<comment type="similarity">
    <text evidence="1 2">Belongs to the phospholipid scramblase family.</text>
</comment>
<dbReference type="Proteomes" id="UP000728032">
    <property type="component" value="Unassembled WGS sequence"/>
</dbReference>
<feature type="region of interest" description="Disordered" evidence="3">
    <location>
        <begin position="288"/>
        <end position="308"/>
    </location>
</feature>
<dbReference type="InterPro" id="IPR005552">
    <property type="entry name" value="Scramblase"/>
</dbReference>
<keyword evidence="2" id="KW-1133">Transmembrane helix</keyword>
<feature type="transmembrane region" description="Helical" evidence="2">
    <location>
        <begin position="12"/>
        <end position="33"/>
    </location>
</feature>